<keyword evidence="3 8" id="KW-0812">Transmembrane</keyword>
<evidence type="ECO:0000313" key="13">
    <source>
        <dbReference type="Proteomes" id="UP000279259"/>
    </source>
</evidence>
<feature type="transmembrane region" description="Helical" evidence="8">
    <location>
        <begin position="306"/>
        <end position="326"/>
    </location>
</feature>
<dbReference type="InterPro" id="IPR005018">
    <property type="entry name" value="DOMON_domain"/>
</dbReference>
<evidence type="ECO:0000259" key="11">
    <source>
        <dbReference type="PROSITE" id="PS50939"/>
    </source>
</evidence>
<dbReference type="STRING" id="1890683.A0A427YUH2"/>
<dbReference type="Proteomes" id="UP000279259">
    <property type="component" value="Unassembled WGS sequence"/>
</dbReference>
<evidence type="ECO:0000313" key="12">
    <source>
        <dbReference type="EMBL" id="RSH94645.1"/>
    </source>
</evidence>
<evidence type="ECO:0000256" key="8">
    <source>
        <dbReference type="SAM" id="Phobius"/>
    </source>
</evidence>
<protein>
    <recommendedName>
        <fullName evidence="14">Cytochrome b561 domain-containing protein</fullName>
    </recommendedName>
</protein>
<dbReference type="PANTHER" id="PTHR47797:SF3">
    <property type="entry name" value="CYTOCHROME B561 DOMAIN-CONTAINING PROTEIN"/>
    <property type="match status" value="1"/>
</dbReference>
<evidence type="ECO:0000256" key="5">
    <source>
        <dbReference type="ARBA" id="ARBA00022989"/>
    </source>
</evidence>
<feature type="transmembrane region" description="Helical" evidence="8">
    <location>
        <begin position="267"/>
        <end position="294"/>
    </location>
</feature>
<keyword evidence="13" id="KW-1185">Reference proteome</keyword>
<keyword evidence="4" id="KW-0249">Electron transport</keyword>
<dbReference type="OrthoDB" id="19261at2759"/>
<dbReference type="EMBL" id="RSCD01000002">
    <property type="protein sequence ID" value="RSH94645.1"/>
    <property type="molecule type" value="Genomic_DNA"/>
</dbReference>
<feature type="signal peptide" evidence="9">
    <location>
        <begin position="1"/>
        <end position="34"/>
    </location>
</feature>
<dbReference type="InterPro" id="IPR015920">
    <property type="entry name" value="Cellobiose_DH-like_cyt"/>
</dbReference>
<sequence length="469" mass="50743">MRTSRRSLGPRLTVKTMIGLGLALILVVARGAQATVTGQEYCNPYMCITGTHDDTTSTDTYTLSASSSMSSSSNFGWAAIGFGTQMGGSPMIITWPNSDGSFTLTQRQSRGHDMPSAADLRRSFAHAKNIPLIGAEVSNPSRKATLQTASSFSNSSGIGMTFTLPSSSSTTNSTELIWAYGNTNPKSSSSSANFQQHVSFGAITMALLTPITNSTVSRSSDSTSTASGLARTMLIAHVVCGAFATMLVIPAAVLVPRYARGLSDSRWWFPVHGSAMGIVALGLVTAAFIIAVTNFTGGFNSNHRKVGLALFLFMIGQVLLGVYVHWFRNLTGDRFRSKSGRSPTNFLHMVFGIVVVVAGFATTWEGIVEEWGIWSGTGAPSLGWKVGWVIIVGITALAYVVGLIFLLPRQRRREAARRAQAQQPTQLRPITRSFSSQQRYQHLHSRNTDSPPPNYQGQKPTTYEEYERQ</sequence>
<keyword evidence="2" id="KW-0813">Transport</keyword>
<dbReference type="Gene3D" id="2.60.40.1210">
    <property type="entry name" value="Cellobiose dehydrogenase, cytochrome domain"/>
    <property type="match status" value="1"/>
</dbReference>
<dbReference type="InterPro" id="IPR006593">
    <property type="entry name" value="Cyt_b561/ferric_Rdtase_TM"/>
</dbReference>
<keyword evidence="5 8" id="KW-1133">Transmembrane helix</keyword>
<comment type="subcellular location">
    <subcellularLocation>
        <location evidence="1">Membrane</location>
    </subcellularLocation>
</comment>
<evidence type="ECO:0000256" key="9">
    <source>
        <dbReference type="SAM" id="SignalP"/>
    </source>
</evidence>
<dbReference type="GO" id="GO:0016020">
    <property type="term" value="C:membrane"/>
    <property type="evidence" value="ECO:0007669"/>
    <property type="project" value="UniProtKB-SubCell"/>
</dbReference>
<dbReference type="Pfam" id="PF16010">
    <property type="entry name" value="CDH-cyt"/>
    <property type="match status" value="1"/>
</dbReference>
<dbReference type="SMART" id="SM00664">
    <property type="entry name" value="DoH"/>
    <property type="match status" value="1"/>
</dbReference>
<dbReference type="PROSITE" id="PS50836">
    <property type="entry name" value="DOMON"/>
    <property type="match status" value="1"/>
</dbReference>
<evidence type="ECO:0000259" key="10">
    <source>
        <dbReference type="PROSITE" id="PS50836"/>
    </source>
</evidence>
<dbReference type="PANTHER" id="PTHR47797">
    <property type="entry name" value="DEHYDROGENASE, PUTATIVE (AFU_ORTHOLOGUE AFUA_8G05805)-RELATED"/>
    <property type="match status" value="1"/>
</dbReference>
<dbReference type="CDD" id="cd08760">
    <property type="entry name" value="Cyt_b561_FRRS1_like"/>
    <property type="match status" value="1"/>
</dbReference>
<feature type="transmembrane region" description="Helical" evidence="8">
    <location>
        <begin position="234"/>
        <end position="255"/>
    </location>
</feature>
<evidence type="ECO:0000256" key="1">
    <source>
        <dbReference type="ARBA" id="ARBA00004370"/>
    </source>
</evidence>
<dbReference type="PROSITE" id="PS50939">
    <property type="entry name" value="CYTOCHROME_B561"/>
    <property type="match status" value="1"/>
</dbReference>
<comment type="caution">
    <text evidence="12">The sequence shown here is derived from an EMBL/GenBank/DDBJ whole genome shotgun (WGS) entry which is preliminary data.</text>
</comment>
<dbReference type="CDD" id="cd09630">
    <property type="entry name" value="CDH_like_cytochrome"/>
    <property type="match status" value="1"/>
</dbReference>
<feature type="chain" id="PRO_5019209029" description="Cytochrome b561 domain-containing protein" evidence="9">
    <location>
        <begin position="35"/>
        <end position="469"/>
    </location>
</feature>
<organism evidence="12 13">
    <name type="scientific">Saitozyma podzolica</name>
    <dbReference type="NCBI Taxonomy" id="1890683"/>
    <lineage>
        <taxon>Eukaryota</taxon>
        <taxon>Fungi</taxon>
        <taxon>Dikarya</taxon>
        <taxon>Basidiomycota</taxon>
        <taxon>Agaricomycotina</taxon>
        <taxon>Tremellomycetes</taxon>
        <taxon>Tremellales</taxon>
        <taxon>Trimorphomycetaceae</taxon>
        <taxon>Saitozyma</taxon>
    </lineage>
</organism>
<keyword evidence="6 8" id="KW-0472">Membrane</keyword>
<feature type="transmembrane region" description="Helical" evidence="8">
    <location>
        <begin position="387"/>
        <end position="408"/>
    </location>
</feature>
<reference evidence="12 13" key="1">
    <citation type="submission" date="2018-11" db="EMBL/GenBank/DDBJ databases">
        <title>Genome sequence of Saitozyma podzolica DSM 27192.</title>
        <authorList>
            <person name="Aliyu H."/>
            <person name="Gorte O."/>
            <person name="Ochsenreither K."/>
        </authorList>
    </citation>
    <scope>NUCLEOTIDE SEQUENCE [LARGE SCALE GENOMIC DNA]</scope>
    <source>
        <strain evidence="12 13">DSM 27192</strain>
    </source>
</reference>
<keyword evidence="9" id="KW-0732">Signal</keyword>
<dbReference type="SUPFAM" id="SSF49344">
    <property type="entry name" value="CBD9-like"/>
    <property type="match status" value="1"/>
</dbReference>
<dbReference type="AlphaFoldDB" id="A0A427YUH2"/>
<feature type="region of interest" description="Disordered" evidence="7">
    <location>
        <begin position="417"/>
        <end position="469"/>
    </location>
</feature>
<feature type="compositionally biased region" description="Polar residues" evidence="7">
    <location>
        <begin position="424"/>
        <end position="440"/>
    </location>
</feature>
<feature type="domain" description="Cytochrome b561" evidence="11">
    <location>
        <begin position="199"/>
        <end position="408"/>
    </location>
</feature>
<evidence type="ECO:0000256" key="3">
    <source>
        <dbReference type="ARBA" id="ARBA00022692"/>
    </source>
</evidence>
<evidence type="ECO:0000256" key="2">
    <source>
        <dbReference type="ARBA" id="ARBA00022448"/>
    </source>
</evidence>
<evidence type="ECO:0000256" key="4">
    <source>
        <dbReference type="ARBA" id="ARBA00022982"/>
    </source>
</evidence>
<dbReference type="SMART" id="SM00665">
    <property type="entry name" value="B561"/>
    <property type="match status" value="1"/>
</dbReference>
<proteinExistence type="predicted"/>
<name>A0A427YUH2_9TREE</name>
<evidence type="ECO:0000256" key="7">
    <source>
        <dbReference type="SAM" id="MobiDB-lite"/>
    </source>
</evidence>
<evidence type="ECO:0000256" key="6">
    <source>
        <dbReference type="ARBA" id="ARBA00023136"/>
    </source>
</evidence>
<feature type="domain" description="DOMON" evidence="10">
    <location>
        <begin position="44"/>
        <end position="181"/>
    </location>
</feature>
<accession>A0A427YUH2</accession>
<feature type="transmembrane region" description="Helical" evidence="8">
    <location>
        <begin position="346"/>
        <end position="367"/>
    </location>
</feature>
<gene>
    <name evidence="12" type="ORF">EHS25_004450</name>
</gene>
<evidence type="ECO:0008006" key="14">
    <source>
        <dbReference type="Google" id="ProtNLM"/>
    </source>
</evidence>